<dbReference type="GO" id="GO:0005524">
    <property type="term" value="F:ATP binding"/>
    <property type="evidence" value="ECO:0007669"/>
    <property type="project" value="UniProtKB-UniRule"/>
</dbReference>
<feature type="binding site" evidence="9">
    <location>
        <begin position="10"/>
        <end position="17"/>
    </location>
    <ligand>
        <name>ATP</name>
        <dbReference type="ChEBI" id="CHEBI:30616"/>
    </ligand>
</feature>
<dbReference type="NCBIfam" id="TIGR03263">
    <property type="entry name" value="guanyl_kin"/>
    <property type="match status" value="1"/>
</dbReference>
<evidence type="ECO:0000256" key="4">
    <source>
        <dbReference type="ARBA" id="ARBA00022679"/>
    </source>
</evidence>
<dbReference type="Gene3D" id="3.30.63.10">
    <property type="entry name" value="Guanylate Kinase phosphate binding domain"/>
    <property type="match status" value="1"/>
</dbReference>
<evidence type="ECO:0000313" key="12">
    <source>
        <dbReference type="Proteomes" id="UP000076404"/>
    </source>
</evidence>
<dbReference type="STRING" id="1379270.GEMMAAP_09140"/>
<dbReference type="Proteomes" id="UP000076404">
    <property type="component" value="Chromosome"/>
</dbReference>
<comment type="catalytic activity">
    <reaction evidence="9">
        <text>GMP + ATP = GDP + ADP</text>
        <dbReference type="Rhea" id="RHEA:20780"/>
        <dbReference type="ChEBI" id="CHEBI:30616"/>
        <dbReference type="ChEBI" id="CHEBI:58115"/>
        <dbReference type="ChEBI" id="CHEBI:58189"/>
        <dbReference type="ChEBI" id="CHEBI:456216"/>
        <dbReference type="EC" id="2.7.4.8"/>
    </reaction>
</comment>
<dbReference type="EC" id="2.7.4.8" evidence="2 9"/>
<evidence type="ECO:0000256" key="1">
    <source>
        <dbReference type="ARBA" id="ARBA00005790"/>
    </source>
</evidence>
<dbReference type="OrthoDB" id="9808150at2"/>
<dbReference type="InterPro" id="IPR008145">
    <property type="entry name" value="GK/Ca_channel_bsu"/>
</dbReference>
<evidence type="ECO:0000256" key="9">
    <source>
        <dbReference type="HAMAP-Rule" id="MF_00328"/>
    </source>
</evidence>
<dbReference type="HAMAP" id="MF_00328">
    <property type="entry name" value="Guanylate_kinase"/>
    <property type="match status" value="1"/>
</dbReference>
<dbReference type="InterPro" id="IPR027417">
    <property type="entry name" value="P-loop_NTPase"/>
</dbReference>
<comment type="function">
    <text evidence="9">Essential for recycling GMP and indirectly, cGMP.</text>
</comment>
<dbReference type="FunFam" id="3.30.63.10:FF:000002">
    <property type="entry name" value="Guanylate kinase 1"/>
    <property type="match status" value="1"/>
</dbReference>
<dbReference type="InterPro" id="IPR008144">
    <property type="entry name" value="Guanylate_kin-like_dom"/>
</dbReference>
<evidence type="ECO:0000259" key="10">
    <source>
        <dbReference type="PROSITE" id="PS50052"/>
    </source>
</evidence>
<dbReference type="PROSITE" id="PS50052">
    <property type="entry name" value="GUANYLATE_KINASE_2"/>
    <property type="match status" value="1"/>
</dbReference>
<dbReference type="GO" id="GO:0005829">
    <property type="term" value="C:cytosol"/>
    <property type="evidence" value="ECO:0007669"/>
    <property type="project" value="TreeGrafter"/>
</dbReference>
<evidence type="ECO:0000256" key="5">
    <source>
        <dbReference type="ARBA" id="ARBA00022741"/>
    </source>
</evidence>
<keyword evidence="6 9" id="KW-0418">Kinase</keyword>
<dbReference type="PANTHER" id="PTHR23117:SF13">
    <property type="entry name" value="GUANYLATE KINASE"/>
    <property type="match status" value="1"/>
</dbReference>
<dbReference type="PROSITE" id="PS00856">
    <property type="entry name" value="GUANYLATE_KINASE_1"/>
    <property type="match status" value="1"/>
</dbReference>
<sequence>MSTFPVILSAPSGGGKTTIARRLLERRTDLGYSVSCTTRAPREGEVDGRDYRFLSRDAFHTAVDRGEFAEWAEVHGNFYGTLRSEVERVLATGRHVLMDIDVQGARQFHTAFPDTVLIFVLPPSGEVLKARLSARKSEDRERLLVRLRNARAELGEVGRYHYVVVNDNLDRAVDQVSAIVDAEGLRHDRVHEVEAQVEGLIAQLEQEIHVFSKDD</sequence>
<reference evidence="11 12" key="2">
    <citation type="journal article" date="2016" name="Environ. Microbiol. Rep.">
        <title>Metagenomic evidence for the presence of phototrophic Gemmatimonadetes bacteria in diverse environments.</title>
        <authorList>
            <person name="Zeng Y."/>
            <person name="Baumbach J."/>
            <person name="Barbosa E.G."/>
            <person name="Azevedo V."/>
            <person name="Zhang C."/>
            <person name="Koblizek M."/>
        </authorList>
    </citation>
    <scope>NUCLEOTIDE SEQUENCE [LARGE SCALE GENOMIC DNA]</scope>
    <source>
        <strain evidence="11 12">AP64</strain>
    </source>
</reference>
<dbReference type="InterPro" id="IPR020590">
    <property type="entry name" value="Guanylate_kinase_CS"/>
</dbReference>
<proteinExistence type="inferred from homology"/>
<dbReference type="eggNOG" id="COG0194">
    <property type="taxonomic scope" value="Bacteria"/>
</dbReference>
<gene>
    <name evidence="9" type="primary">gmk</name>
    <name evidence="11" type="ORF">GEMMAAP_09140</name>
</gene>
<protein>
    <recommendedName>
        <fullName evidence="3 9">Guanylate kinase</fullName>
        <ecNumber evidence="2 9">2.7.4.8</ecNumber>
    </recommendedName>
    <alternativeName>
        <fullName evidence="8 9">GMP kinase</fullName>
    </alternativeName>
</protein>
<evidence type="ECO:0000256" key="2">
    <source>
        <dbReference type="ARBA" id="ARBA00012961"/>
    </source>
</evidence>
<name>A0A143BKD2_9BACT</name>
<keyword evidence="7 9" id="KW-0067">ATP-binding</keyword>
<dbReference type="Gene3D" id="3.40.50.300">
    <property type="entry name" value="P-loop containing nucleotide triphosphate hydrolases"/>
    <property type="match status" value="1"/>
</dbReference>
<reference evidence="11 12" key="1">
    <citation type="journal article" date="2014" name="Proc. Natl. Acad. Sci. U.S.A.">
        <title>Functional type 2 photosynthetic reaction centers found in the rare bacterial phylum Gemmatimonadetes.</title>
        <authorList>
            <person name="Zeng Y."/>
            <person name="Feng F."/>
            <person name="Medova H."/>
            <person name="Dean J."/>
            <person name="Koblizek M."/>
        </authorList>
    </citation>
    <scope>NUCLEOTIDE SEQUENCE [LARGE SCALE GENOMIC DNA]</scope>
    <source>
        <strain evidence="11 12">AP64</strain>
    </source>
</reference>
<keyword evidence="4 9" id="KW-0808">Transferase</keyword>
<evidence type="ECO:0000256" key="6">
    <source>
        <dbReference type="ARBA" id="ARBA00022777"/>
    </source>
</evidence>
<evidence type="ECO:0000256" key="3">
    <source>
        <dbReference type="ARBA" id="ARBA00016296"/>
    </source>
</evidence>
<dbReference type="CDD" id="cd00071">
    <property type="entry name" value="GMPK"/>
    <property type="match status" value="1"/>
</dbReference>
<comment type="subcellular location">
    <subcellularLocation>
        <location evidence="9">Cytoplasm</location>
    </subcellularLocation>
</comment>
<keyword evidence="12" id="KW-1185">Reference proteome</keyword>
<dbReference type="EMBL" id="CP011454">
    <property type="protein sequence ID" value="AMW04950.1"/>
    <property type="molecule type" value="Genomic_DNA"/>
</dbReference>
<dbReference type="SMART" id="SM00072">
    <property type="entry name" value="GuKc"/>
    <property type="match status" value="1"/>
</dbReference>
<feature type="domain" description="Guanylate kinase-like" evidence="10">
    <location>
        <begin position="3"/>
        <end position="181"/>
    </location>
</feature>
<evidence type="ECO:0000256" key="8">
    <source>
        <dbReference type="ARBA" id="ARBA00030128"/>
    </source>
</evidence>
<dbReference type="PANTHER" id="PTHR23117">
    <property type="entry name" value="GUANYLATE KINASE-RELATED"/>
    <property type="match status" value="1"/>
</dbReference>
<evidence type="ECO:0000313" key="11">
    <source>
        <dbReference type="EMBL" id="AMW04950.1"/>
    </source>
</evidence>
<dbReference type="KEGG" id="gph:GEMMAAP_09140"/>
<dbReference type="GO" id="GO:0004385">
    <property type="term" value="F:GMP kinase activity"/>
    <property type="evidence" value="ECO:0007669"/>
    <property type="project" value="UniProtKB-UniRule"/>
</dbReference>
<dbReference type="Pfam" id="PF00625">
    <property type="entry name" value="Guanylate_kin"/>
    <property type="match status" value="1"/>
</dbReference>
<keyword evidence="5 9" id="KW-0547">Nucleotide-binding</keyword>
<comment type="similarity">
    <text evidence="1 9">Belongs to the guanylate kinase family.</text>
</comment>
<keyword evidence="9" id="KW-0963">Cytoplasm</keyword>
<evidence type="ECO:0000256" key="7">
    <source>
        <dbReference type="ARBA" id="ARBA00022840"/>
    </source>
</evidence>
<dbReference type="AlphaFoldDB" id="A0A143BKD2"/>
<accession>A0A143BKD2</accession>
<organism evidence="11 12">
    <name type="scientific">Gemmatimonas phototrophica</name>
    <dbReference type="NCBI Taxonomy" id="1379270"/>
    <lineage>
        <taxon>Bacteria</taxon>
        <taxon>Pseudomonadati</taxon>
        <taxon>Gemmatimonadota</taxon>
        <taxon>Gemmatimonadia</taxon>
        <taxon>Gemmatimonadales</taxon>
        <taxon>Gemmatimonadaceae</taxon>
        <taxon>Gemmatimonas</taxon>
    </lineage>
</organism>
<dbReference type="InterPro" id="IPR017665">
    <property type="entry name" value="Guanylate_kinase"/>
</dbReference>
<dbReference type="SUPFAM" id="SSF52540">
    <property type="entry name" value="P-loop containing nucleoside triphosphate hydrolases"/>
    <property type="match status" value="1"/>
</dbReference>